<feature type="compositionally biased region" description="Polar residues" evidence="1">
    <location>
        <begin position="32"/>
        <end position="42"/>
    </location>
</feature>
<reference evidence="2 3" key="1">
    <citation type="journal article" date="2019" name="Int. J. Syst. Evol. Microbiol.">
        <title>The Global Catalogue of Microorganisms (GCM) 10K type strain sequencing project: providing services to taxonomists for standard genome sequencing and annotation.</title>
        <authorList>
            <consortium name="The Broad Institute Genomics Platform"/>
            <consortium name="The Broad Institute Genome Sequencing Center for Infectious Disease"/>
            <person name="Wu L."/>
            <person name="Ma J."/>
        </authorList>
    </citation>
    <scope>NUCLEOTIDE SEQUENCE [LARGE SCALE GENOMIC DNA]</scope>
    <source>
        <strain evidence="2 3">JCM 14283</strain>
    </source>
</reference>
<organism evidence="2 3">
    <name type="scientific">Terrabacter terrae</name>
    <dbReference type="NCBI Taxonomy" id="318434"/>
    <lineage>
        <taxon>Bacteria</taxon>
        <taxon>Bacillati</taxon>
        <taxon>Actinomycetota</taxon>
        <taxon>Actinomycetes</taxon>
        <taxon>Micrococcales</taxon>
        <taxon>Intrasporangiaceae</taxon>
        <taxon>Terrabacter</taxon>
    </lineage>
</organism>
<dbReference type="EMBL" id="BAAANB010000001">
    <property type="protein sequence ID" value="GAA2017318.1"/>
    <property type="molecule type" value="Genomic_DNA"/>
</dbReference>
<accession>A0ABN2TQ97</accession>
<dbReference type="Proteomes" id="UP001501285">
    <property type="component" value="Unassembled WGS sequence"/>
</dbReference>
<proteinExistence type="predicted"/>
<name>A0ABN2TQ97_9MICO</name>
<evidence type="ECO:0000313" key="3">
    <source>
        <dbReference type="Proteomes" id="UP001501285"/>
    </source>
</evidence>
<keyword evidence="3" id="KW-1185">Reference proteome</keyword>
<sequence>MREGGAVRGIGAALQSGTPDRGGSGADRGTIASESANIQSNAAARRIGVPPSVTERRRATRPCRRSVAPRSADQSRDPTRYLGEGRFGALPPMEADAGSARAQEVGACSGEKARPLADRVTHRALWALRADSTSVATARRVNEQQER</sequence>
<evidence type="ECO:0008006" key="4">
    <source>
        <dbReference type="Google" id="ProtNLM"/>
    </source>
</evidence>
<comment type="caution">
    <text evidence="2">The sequence shown here is derived from an EMBL/GenBank/DDBJ whole genome shotgun (WGS) entry which is preliminary data.</text>
</comment>
<evidence type="ECO:0000256" key="1">
    <source>
        <dbReference type="SAM" id="MobiDB-lite"/>
    </source>
</evidence>
<protein>
    <recommendedName>
        <fullName evidence="4">Transposase</fullName>
    </recommendedName>
</protein>
<gene>
    <name evidence="2" type="ORF">GCM10009740_00940</name>
</gene>
<evidence type="ECO:0000313" key="2">
    <source>
        <dbReference type="EMBL" id="GAA2017318.1"/>
    </source>
</evidence>
<feature type="region of interest" description="Disordered" evidence="1">
    <location>
        <begin position="1"/>
        <end position="110"/>
    </location>
</feature>